<comment type="pathway">
    <text evidence="1">Porphyrin-containing compound metabolism; protoporphyrin-IX biosynthesis; coproporphyrinogen-III from 5-aminolevulinate: step 1/4.</text>
</comment>
<evidence type="ECO:0000256" key="6">
    <source>
        <dbReference type="ARBA" id="ARBA00023239"/>
    </source>
</evidence>
<evidence type="ECO:0000256" key="2">
    <source>
        <dbReference type="ARBA" id="ARBA00008055"/>
    </source>
</evidence>
<evidence type="ECO:0000256" key="1">
    <source>
        <dbReference type="ARBA" id="ARBA00004694"/>
    </source>
</evidence>
<comment type="function">
    <text evidence="8">Catalyzes an early step in the biosynthesis of tetrapyrroles. Binds two molecules of 5-aminolevulinate per subunit, each at a distinct site, and catalyzes their condensation to form porphobilinogen.</text>
</comment>
<keyword evidence="6 10" id="KW-0456">Lyase</keyword>
<comment type="catalytic activity">
    <reaction evidence="9 10">
        <text>2 5-aminolevulinate = porphobilinogen + 2 H2O + H(+)</text>
        <dbReference type="Rhea" id="RHEA:24064"/>
        <dbReference type="ChEBI" id="CHEBI:15377"/>
        <dbReference type="ChEBI" id="CHEBI:15378"/>
        <dbReference type="ChEBI" id="CHEBI:58126"/>
        <dbReference type="ChEBI" id="CHEBI:356416"/>
        <dbReference type="EC" id="4.2.1.24"/>
    </reaction>
</comment>
<dbReference type="CDD" id="cd04823">
    <property type="entry name" value="ALAD_PBGS_aspartate_rich"/>
    <property type="match status" value="1"/>
</dbReference>
<dbReference type="PRINTS" id="PR00144">
    <property type="entry name" value="DALDHYDRTASE"/>
</dbReference>
<dbReference type="InterPro" id="IPR013785">
    <property type="entry name" value="Aldolase_TIM"/>
</dbReference>
<dbReference type="UniPathway" id="UPA00251">
    <property type="reaction ID" value="UER00318"/>
</dbReference>
<evidence type="ECO:0000256" key="7">
    <source>
        <dbReference type="ARBA" id="ARBA00023244"/>
    </source>
</evidence>
<organism evidence="13">
    <name type="scientific">Phaeocystis antarctica</name>
    <dbReference type="NCBI Taxonomy" id="33657"/>
    <lineage>
        <taxon>Eukaryota</taxon>
        <taxon>Haptista</taxon>
        <taxon>Haptophyta</taxon>
        <taxon>Prymnesiophyceae</taxon>
        <taxon>Phaeocystales</taxon>
        <taxon>Phaeocystaceae</taxon>
        <taxon>Phaeocystis</taxon>
    </lineage>
</organism>
<gene>
    <name evidence="13" type="ORF">PANT1444_LOCUS9313</name>
</gene>
<keyword evidence="5" id="KW-0350">Heme biosynthesis</keyword>
<dbReference type="GO" id="GO:0006782">
    <property type="term" value="P:protoporphyrinogen IX biosynthetic process"/>
    <property type="evidence" value="ECO:0007669"/>
    <property type="project" value="UniProtKB-UniPathway"/>
</dbReference>
<dbReference type="InterPro" id="IPR030656">
    <property type="entry name" value="ALAD_AS"/>
</dbReference>
<name>A0A7S0EJM0_9EUKA</name>
<dbReference type="GO" id="GO:0005829">
    <property type="term" value="C:cytosol"/>
    <property type="evidence" value="ECO:0007669"/>
    <property type="project" value="TreeGrafter"/>
</dbReference>
<evidence type="ECO:0000256" key="11">
    <source>
        <dbReference type="RuleBase" id="RU004161"/>
    </source>
</evidence>
<dbReference type="PANTHER" id="PTHR11458">
    <property type="entry name" value="DELTA-AMINOLEVULINIC ACID DEHYDRATASE"/>
    <property type="match status" value="1"/>
</dbReference>
<dbReference type="Gene3D" id="3.20.20.70">
    <property type="entry name" value="Aldolase class I"/>
    <property type="match status" value="1"/>
</dbReference>
<reference evidence="13" key="1">
    <citation type="submission" date="2021-01" db="EMBL/GenBank/DDBJ databases">
        <authorList>
            <person name="Corre E."/>
            <person name="Pelletier E."/>
            <person name="Niang G."/>
            <person name="Scheremetjew M."/>
            <person name="Finn R."/>
            <person name="Kale V."/>
            <person name="Holt S."/>
            <person name="Cochrane G."/>
            <person name="Meng A."/>
            <person name="Brown T."/>
            <person name="Cohen L."/>
        </authorList>
    </citation>
    <scope>NUCLEOTIDE SEQUENCE</scope>
    <source>
        <strain evidence="13">CCMP1374</strain>
    </source>
</reference>
<dbReference type="AlphaFoldDB" id="A0A7S0EJM0"/>
<dbReference type="SMART" id="SM01004">
    <property type="entry name" value="ALAD"/>
    <property type="match status" value="1"/>
</dbReference>
<dbReference type="EC" id="4.2.1.24" evidence="3 10"/>
<evidence type="ECO:0000313" key="13">
    <source>
        <dbReference type="EMBL" id="CAD8486332.1"/>
    </source>
</evidence>
<comment type="similarity">
    <text evidence="2 11">Belongs to the ALAD family.</text>
</comment>
<dbReference type="PROSITE" id="PS00169">
    <property type="entry name" value="D_ALA_DEHYDRATASE"/>
    <property type="match status" value="1"/>
</dbReference>
<sequence length="391" mass="43164">MATLLFGMPAAAAAFVGGSVSRTVQPLQRTSVIQAADIADDPVGTFSPRKSQILRSNAQDGPWVEQRSRPRRNRKSENVRKMVRETIVTPSNFIYPLFIHDESANVLIPSMPGCERHSLDSMVAEAKDAWQYGVRSFVIFPKVPDKLKSNRGEEAYNPSGIVPRALQMLKTALPDSIICTDVALDPYSSMGHDGIVEDGKILNDETIEQLCKQAVMQARMGSDVIAPSDMMDGRVGAIRDSLDSEGFTDVSIMAYTAKYASAYYGPFRDALDSHPGFGDKKTYQQDPANGREALIEAQMDELEGADILMVKPGMPYLDIIHRLKQTTNLPVAAYHVSGEYSMLKAAVEKGWLDEKKVCLETLTCFRRAGADIILTYYAKQASKWLIEDGLL</sequence>
<dbReference type="GO" id="GO:0004655">
    <property type="term" value="F:porphobilinogen synthase activity"/>
    <property type="evidence" value="ECO:0007669"/>
    <property type="project" value="UniProtKB-EC"/>
</dbReference>
<evidence type="ECO:0000256" key="4">
    <source>
        <dbReference type="ARBA" id="ARBA00020771"/>
    </source>
</evidence>
<dbReference type="EMBL" id="HBEP01016356">
    <property type="protein sequence ID" value="CAD8486332.1"/>
    <property type="molecule type" value="Transcribed_RNA"/>
</dbReference>
<proteinExistence type="inferred from homology"/>
<evidence type="ECO:0000256" key="3">
    <source>
        <dbReference type="ARBA" id="ARBA00012053"/>
    </source>
</evidence>
<dbReference type="Pfam" id="PF00490">
    <property type="entry name" value="ALAD"/>
    <property type="match status" value="1"/>
</dbReference>
<accession>A0A7S0EJM0</accession>
<dbReference type="GO" id="GO:0008270">
    <property type="term" value="F:zinc ion binding"/>
    <property type="evidence" value="ECO:0007669"/>
    <property type="project" value="TreeGrafter"/>
</dbReference>
<comment type="subunit">
    <text evidence="10">Homooctamer.</text>
</comment>
<protein>
    <recommendedName>
        <fullName evidence="4 10">Delta-aminolevulinic acid dehydratase</fullName>
        <ecNumber evidence="3 10">4.2.1.24</ecNumber>
    </recommendedName>
</protein>
<evidence type="ECO:0000256" key="9">
    <source>
        <dbReference type="ARBA" id="ARBA00047651"/>
    </source>
</evidence>
<evidence type="ECO:0000256" key="10">
    <source>
        <dbReference type="RuleBase" id="RU000515"/>
    </source>
</evidence>
<dbReference type="SUPFAM" id="SSF51569">
    <property type="entry name" value="Aldolase"/>
    <property type="match status" value="1"/>
</dbReference>
<evidence type="ECO:0000256" key="12">
    <source>
        <dbReference type="SAM" id="MobiDB-lite"/>
    </source>
</evidence>
<dbReference type="InterPro" id="IPR001731">
    <property type="entry name" value="ALAD"/>
</dbReference>
<feature type="region of interest" description="Disordered" evidence="12">
    <location>
        <begin position="55"/>
        <end position="78"/>
    </location>
</feature>
<dbReference type="NCBIfam" id="NF006762">
    <property type="entry name" value="PRK09283.1"/>
    <property type="match status" value="1"/>
</dbReference>
<keyword evidence="7 10" id="KW-0627">Porphyrin biosynthesis</keyword>
<dbReference type="PANTHER" id="PTHR11458:SF0">
    <property type="entry name" value="DELTA-AMINOLEVULINIC ACID DEHYDRATASE"/>
    <property type="match status" value="1"/>
</dbReference>
<dbReference type="FunFam" id="3.20.20.70:FF:000019">
    <property type="entry name" value="Delta-aminolevulinic acid dehydratase"/>
    <property type="match status" value="1"/>
</dbReference>
<evidence type="ECO:0000256" key="5">
    <source>
        <dbReference type="ARBA" id="ARBA00023133"/>
    </source>
</evidence>
<evidence type="ECO:0000256" key="8">
    <source>
        <dbReference type="ARBA" id="ARBA00025628"/>
    </source>
</evidence>